<sequence length="725" mass="79951">MRRPSPSGPIQRRAESAFAGVEVCELAGLQLAAGAQRSIFDEDLWILTGLTQRHRTIQDWELAWDFAEILNPAWRVVTKEIVLAVLAPRFEAVLKCPLAGRRVRSPRTANRIRVQLTSWFNWLTGTGIQTLEEVTQTLCEQYLEERSWSVPEPNKPQRRLAPDTLTEIVRCMKLVPLYSELLSTDRHRPGFTPWPGRTAASVVGAESGRANRVPPMPDHVLQPLLATCLYLVNDVGPHLADLLDELRVDAAAAASLPRFTVDRLPAMRDVLVQMRAAHEPLPAISAQKGAVVEEQDERGPLRYLAASRLGRRIGVRELSRSEPYQRLKEDPVLLELAVEVGFAGAWARNAAPIPRADTKEPVPWTRPLADGDVEIMAGYVVTACLVLTCALSGMRTSELAEIAVGGRSSKRPTQSAGKRFRLASRVIKWKPFGGMPDEWVVIEEVDRAVALAERLVGRPVGDPLFGSIMIGARLDNLRNWLERSGNRERWGLPLIPPGPVNARMLRRTLAQTIAKRPGGLLAAKIALKHISVATTEGYAARPGGSQRLFLTEIEEAEEEHHVQLTVQAFRDVQAGRLPAGPGARSVIEAFAHVDAELTEAARSDPKVLNDDAHLESLLRKQAQTLHVGPANFCWFRDPSKALCLRLAGTPDATKPLVGMCDSARCPQATHHPCHRPVWAGQAASLTVFIENPRVPRGERQRLIPERERALRVVADLDAAISEGTA</sequence>
<protein>
    <recommendedName>
        <fullName evidence="3">Integrase</fullName>
    </recommendedName>
</protein>
<dbReference type="Proteomes" id="UP000054024">
    <property type="component" value="Unassembled WGS sequence"/>
</dbReference>
<dbReference type="SUPFAM" id="SSF56349">
    <property type="entry name" value="DNA breaking-rejoining enzymes"/>
    <property type="match status" value="1"/>
</dbReference>
<evidence type="ECO:0008006" key="3">
    <source>
        <dbReference type="Google" id="ProtNLM"/>
    </source>
</evidence>
<dbReference type="GO" id="GO:0003677">
    <property type="term" value="F:DNA binding"/>
    <property type="evidence" value="ECO:0007669"/>
    <property type="project" value="InterPro"/>
</dbReference>
<organism evidence="1 2">
    <name type="scientific">Streptomyces curacoi</name>
    <dbReference type="NCBI Taxonomy" id="146536"/>
    <lineage>
        <taxon>Bacteria</taxon>
        <taxon>Bacillati</taxon>
        <taxon>Actinomycetota</taxon>
        <taxon>Actinomycetes</taxon>
        <taxon>Kitasatosporales</taxon>
        <taxon>Streptomycetaceae</taxon>
        <taxon>Streptomyces</taxon>
    </lineage>
</organism>
<dbReference type="AlphaFoldDB" id="A0A117NVJ3"/>
<evidence type="ECO:0000313" key="1">
    <source>
        <dbReference type="EMBL" id="KUM68217.1"/>
    </source>
</evidence>
<reference evidence="1 2" key="1">
    <citation type="submission" date="2015-10" db="EMBL/GenBank/DDBJ databases">
        <title>Draft genome sequence of Streptomyces curacoi DSM 40107, type strain for the species Streptomyces curacoi.</title>
        <authorList>
            <person name="Ruckert C."/>
            <person name="Winkler A."/>
            <person name="Kalinowski J."/>
            <person name="Kampfer P."/>
            <person name="Glaeser S."/>
        </authorList>
    </citation>
    <scope>NUCLEOTIDE SEQUENCE [LARGE SCALE GENOMIC DNA]</scope>
    <source>
        <strain evidence="1 2">DSM 40107</strain>
    </source>
</reference>
<gene>
    <name evidence="1" type="ORF">AQI70_34055</name>
</gene>
<dbReference type="EMBL" id="LMWJ01000032">
    <property type="protein sequence ID" value="KUM68217.1"/>
    <property type="molecule type" value="Genomic_DNA"/>
</dbReference>
<proteinExistence type="predicted"/>
<dbReference type="STRING" id="146536.AQI70_34055"/>
<accession>A0A117NVJ3</accession>
<keyword evidence="2" id="KW-1185">Reference proteome</keyword>
<dbReference type="InterPro" id="IPR011010">
    <property type="entry name" value="DNA_brk_join_enz"/>
</dbReference>
<name>A0A117NVJ3_9ACTN</name>
<evidence type="ECO:0000313" key="2">
    <source>
        <dbReference type="Proteomes" id="UP000054024"/>
    </source>
</evidence>
<comment type="caution">
    <text evidence="1">The sequence shown here is derived from an EMBL/GenBank/DDBJ whole genome shotgun (WGS) entry which is preliminary data.</text>
</comment>